<dbReference type="InParanoid" id="A7ETF9"/>
<keyword evidence="3" id="KW-0274">FAD</keyword>
<evidence type="ECO:0000313" key="8">
    <source>
        <dbReference type="Proteomes" id="UP000001312"/>
    </source>
</evidence>
<dbReference type="GO" id="GO:0050660">
    <property type="term" value="F:flavin adenine dinucleotide binding"/>
    <property type="evidence" value="ECO:0007669"/>
    <property type="project" value="InterPro"/>
</dbReference>
<keyword evidence="8" id="KW-1185">Reference proteome</keyword>
<evidence type="ECO:0000256" key="3">
    <source>
        <dbReference type="ARBA" id="ARBA00022827"/>
    </source>
</evidence>
<reference evidence="8" key="1">
    <citation type="journal article" date="2011" name="PLoS Genet.">
        <title>Genomic analysis of the necrotrophic fungal pathogens Sclerotinia sclerotiorum and Botrytis cinerea.</title>
        <authorList>
            <person name="Amselem J."/>
            <person name="Cuomo C.A."/>
            <person name="van Kan J.A."/>
            <person name="Viaud M."/>
            <person name="Benito E.P."/>
            <person name="Couloux A."/>
            <person name="Coutinho P.M."/>
            <person name="de Vries R.P."/>
            <person name="Dyer P.S."/>
            <person name="Fillinger S."/>
            <person name="Fournier E."/>
            <person name="Gout L."/>
            <person name="Hahn M."/>
            <person name="Kohn L."/>
            <person name="Lapalu N."/>
            <person name="Plummer K.M."/>
            <person name="Pradier J.M."/>
            <person name="Quevillon E."/>
            <person name="Sharon A."/>
            <person name="Simon A."/>
            <person name="ten Have A."/>
            <person name="Tudzynski B."/>
            <person name="Tudzynski P."/>
            <person name="Wincker P."/>
            <person name="Andrew M."/>
            <person name="Anthouard V."/>
            <person name="Beever R.E."/>
            <person name="Beffa R."/>
            <person name="Benoit I."/>
            <person name="Bouzid O."/>
            <person name="Brault B."/>
            <person name="Chen Z."/>
            <person name="Choquer M."/>
            <person name="Collemare J."/>
            <person name="Cotton P."/>
            <person name="Danchin E.G."/>
            <person name="Da Silva C."/>
            <person name="Gautier A."/>
            <person name="Giraud C."/>
            <person name="Giraud T."/>
            <person name="Gonzalez C."/>
            <person name="Grossetete S."/>
            <person name="Guldener U."/>
            <person name="Henrissat B."/>
            <person name="Howlett B.J."/>
            <person name="Kodira C."/>
            <person name="Kretschmer M."/>
            <person name="Lappartient A."/>
            <person name="Leroch M."/>
            <person name="Levis C."/>
            <person name="Mauceli E."/>
            <person name="Neuveglise C."/>
            <person name="Oeser B."/>
            <person name="Pearson M."/>
            <person name="Poulain J."/>
            <person name="Poussereau N."/>
            <person name="Quesneville H."/>
            <person name="Rascle C."/>
            <person name="Schumacher J."/>
            <person name="Segurens B."/>
            <person name="Sexton A."/>
            <person name="Silva E."/>
            <person name="Sirven C."/>
            <person name="Soanes D.M."/>
            <person name="Talbot N.J."/>
            <person name="Templeton M."/>
            <person name="Yandava C."/>
            <person name="Yarden O."/>
            <person name="Zeng Q."/>
            <person name="Rollins J.A."/>
            <person name="Lebrun M.H."/>
            <person name="Dickman M."/>
        </authorList>
    </citation>
    <scope>NUCLEOTIDE SEQUENCE [LARGE SCALE GENOMIC DNA]</scope>
    <source>
        <strain evidence="8">ATCC 18683 / 1980 / Ss-1</strain>
    </source>
</reference>
<feature type="compositionally biased region" description="Basic and acidic residues" evidence="5">
    <location>
        <begin position="1"/>
        <end position="12"/>
    </location>
</feature>
<dbReference type="Proteomes" id="UP000001312">
    <property type="component" value="Unassembled WGS sequence"/>
</dbReference>
<dbReference type="Gene3D" id="3.30.560.10">
    <property type="entry name" value="Glucose Oxidase, domain 3"/>
    <property type="match status" value="1"/>
</dbReference>
<protein>
    <recommendedName>
        <fullName evidence="6">Glucose-methanol-choline oxidoreductase N-terminal domain-containing protein</fullName>
    </recommendedName>
</protein>
<dbReference type="GeneID" id="5486669"/>
<dbReference type="HOGENOM" id="CLU_1939407_0_0_1"/>
<feature type="region of interest" description="Disordered" evidence="5">
    <location>
        <begin position="1"/>
        <end position="37"/>
    </location>
</feature>
<dbReference type="EMBL" id="CH476631">
    <property type="protein sequence ID" value="EDN92751.1"/>
    <property type="molecule type" value="Genomic_DNA"/>
</dbReference>
<dbReference type="Gene3D" id="4.10.450.10">
    <property type="entry name" value="Glucose Oxidase, domain 2"/>
    <property type="match status" value="1"/>
</dbReference>
<proteinExistence type="predicted"/>
<dbReference type="InterPro" id="IPR036188">
    <property type="entry name" value="FAD/NAD-bd_sf"/>
</dbReference>
<dbReference type="RefSeq" id="XP_001590874.1">
    <property type="nucleotide sequence ID" value="XM_001590824.1"/>
</dbReference>
<evidence type="ECO:0000259" key="6">
    <source>
        <dbReference type="Pfam" id="PF00732"/>
    </source>
</evidence>
<name>A7ETF9_SCLS1</name>
<keyword evidence="2" id="KW-0285">Flavoprotein</keyword>
<evidence type="ECO:0000256" key="2">
    <source>
        <dbReference type="ARBA" id="ARBA00022630"/>
    </source>
</evidence>
<organism evidence="7 8">
    <name type="scientific">Sclerotinia sclerotiorum (strain ATCC 18683 / 1980 / Ss-1)</name>
    <name type="common">White mold</name>
    <name type="synonym">Whetzelinia sclerotiorum</name>
    <dbReference type="NCBI Taxonomy" id="665079"/>
    <lineage>
        <taxon>Eukaryota</taxon>
        <taxon>Fungi</taxon>
        <taxon>Dikarya</taxon>
        <taxon>Ascomycota</taxon>
        <taxon>Pezizomycotina</taxon>
        <taxon>Leotiomycetes</taxon>
        <taxon>Helotiales</taxon>
        <taxon>Sclerotiniaceae</taxon>
        <taxon>Sclerotinia</taxon>
    </lineage>
</organism>
<dbReference type="GO" id="GO:0016614">
    <property type="term" value="F:oxidoreductase activity, acting on CH-OH group of donors"/>
    <property type="evidence" value="ECO:0007669"/>
    <property type="project" value="InterPro"/>
</dbReference>
<sequence length="130" mass="14205">MRVVRDGEGVELERDDGEEGREHVESISSESGETKRSYQYGTSENTFLGSSIGGPFNIATINSATEEKSYSTNTYFKPLQNQPNLHLVTKAQVEKIILDKESGEAIAKGVKVTVKGIETSGRRPLSQAVL</sequence>
<comment type="cofactor">
    <cofactor evidence="1">
        <name>FAD</name>
        <dbReference type="ChEBI" id="CHEBI:57692"/>
    </cofactor>
</comment>
<dbReference type="Pfam" id="PF00732">
    <property type="entry name" value="GMC_oxred_N"/>
    <property type="match status" value="1"/>
</dbReference>
<feature type="domain" description="Glucose-methanol-choline oxidoreductase N-terminal" evidence="6">
    <location>
        <begin position="62"/>
        <end position="114"/>
    </location>
</feature>
<accession>A7ETF9</accession>
<gene>
    <name evidence="7" type="ORF">SS1G_08615</name>
</gene>
<evidence type="ECO:0000313" key="7">
    <source>
        <dbReference type="EMBL" id="EDN92751.1"/>
    </source>
</evidence>
<dbReference type="Gene3D" id="3.50.50.60">
    <property type="entry name" value="FAD/NAD(P)-binding domain"/>
    <property type="match status" value="1"/>
</dbReference>
<keyword evidence="4" id="KW-0560">Oxidoreductase</keyword>
<dbReference type="InterPro" id="IPR027424">
    <property type="entry name" value="Glucose_Oxidase_domain_2"/>
</dbReference>
<evidence type="ECO:0000256" key="5">
    <source>
        <dbReference type="SAM" id="MobiDB-lite"/>
    </source>
</evidence>
<dbReference type="AlphaFoldDB" id="A7ETF9"/>
<feature type="compositionally biased region" description="Polar residues" evidence="5">
    <location>
        <begin position="26"/>
        <end position="37"/>
    </location>
</feature>
<evidence type="ECO:0000256" key="1">
    <source>
        <dbReference type="ARBA" id="ARBA00001974"/>
    </source>
</evidence>
<dbReference type="InterPro" id="IPR000172">
    <property type="entry name" value="GMC_OxRdtase_N"/>
</dbReference>
<dbReference type="KEGG" id="ssl:SS1G_08615"/>
<evidence type="ECO:0000256" key="4">
    <source>
        <dbReference type="ARBA" id="ARBA00023002"/>
    </source>
</evidence>